<dbReference type="Gene3D" id="3.30.479.30">
    <property type="entry name" value="Band 7 domain"/>
    <property type="match status" value="1"/>
</dbReference>
<sequence length="521" mass="57961">MAAVVVYGIIVIVVLGIILSLFAYVRVPNDKMAFISGFRKRMVSGRLAFYVRAFERVDYLDLAVFSVDVDTKQFVPTNDFINIKADAIVKLQVGTTQDIMLIASKNFLNKNHEYMSNAIKDVLEGNLREIIGQMNLKDMVQNRKVFNQKVEENVIDDLRKMGLELKSFNVQSFTDEKGIIDNLGIENTTRISKDASIAKANSEKEVAIAKAQAYKEAQDIEIKTEEEIAEKQNALKIKQADLKIESDTKQALADITYDIQKEKNRKEYEEVIGDANFTQQDQAIRANKAKLESEIKIDQQIKADAKLYNMTKEAEAKLVEEQRHADAELYRRQKQAEGIKLQALAEAEAQKIQAEAEANAIKLKMLAEAEGIEARGNAEAQAKEKMLLAEARGKKEALLAEAEGLDKKAEAMKKYGEAAVAEMYFKALPEVAKNVAAPLHNIDKITMYGDGNTNKLISDITQSIGKINDGISDGAGIDIKSLLAGFLGGKVLDNINSKSTDGKEEEILSNKENVDKKNWGK</sequence>
<feature type="compositionally biased region" description="Basic and acidic residues" evidence="5">
    <location>
        <begin position="500"/>
        <end position="521"/>
    </location>
</feature>
<evidence type="ECO:0000256" key="1">
    <source>
        <dbReference type="ARBA" id="ARBA00004370"/>
    </source>
</evidence>
<dbReference type="PANTHER" id="PTHR13806">
    <property type="entry name" value="FLOTILLIN-RELATED"/>
    <property type="match status" value="1"/>
</dbReference>
<dbReference type="CDD" id="cd03399">
    <property type="entry name" value="SPFH_flotillin"/>
    <property type="match status" value="1"/>
</dbReference>
<keyword evidence="6" id="KW-0812">Transmembrane</keyword>
<organism evidence="9">
    <name type="scientific">Leptotrichia alba</name>
    <dbReference type="NCBI Taxonomy" id="3239304"/>
    <lineage>
        <taxon>Bacteria</taxon>
        <taxon>Fusobacteriati</taxon>
        <taxon>Fusobacteriota</taxon>
        <taxon>Fusobacteriia</taxon>
        <taxon>Fusobacteriales</taxon>
        <taxon>Leptotrichiaceae</taxon>
        <taxon>Leptotrichia</taxon>
    </lineage>
</organism>
<evidence type="ECO:0000313" key="9">
    <source>
        <dbReference type="EMBL" id="XDU61653.1"/>
    </source>
</evidence>
<feature type="domain" description="Flotillin C-terminal" evidence="8">
    <location>
        <begin position="378"/>
        <end position="454"/>
    </location>
</feature>
<dbReference type="PANTHER" id="PTHR13806:SF46">
    <property type="entry name" value="FLOTILLIN-1-RELATED"/>
    <property type="match status" value="1"/>
</dbReference>
<dbReference type="InterPro" id="IPR001107">
    <property type="entry name" value="Band_7"/>
</dbReference>
<dbReference type="InterPro" id="IPR027705">
    <property type="entry name" value="Flotillin_fam"/>
</dbReference>
<keyword evidence="6" id="KW-1133">Transmembrane helix</keyword>
<dbReference type="SUPFAM" id="SSF117892">
    <property type="entry name" value="Band 7/SPFH domain"/>
    <property type="match status" value="1"/>
</dbReference>
<dbReference type="InterPro" id="IPR036013">
    <property type="entry name" value="Band_7/SPFH_dom_sf"/>
</dbReference>
<evidence type="ECO:0000259" key="8">
    <source>
        <dbReference type="Pfam" id="PF15975"/>
    </source>
</evidence>
<keyword evidence="4" id="KW-0175">Coiled coil</keyword>
<keyword evidence="3 6" id="KW-0472">Membrane</keyword>
<name>A0AB39V2W6_9FUSO</name>
<dbReference type="GO" id="GO:0005886">
    <property type="term" value="C:plasma membrane"/>
    <property type="evidence" value="ECO:0007669"/>
    <property type="project" value="TreeGrafter"/>
</dbReference>
<dbReference type="AlphaFoldDB" id="A0AB39V2W6"/>
<dbReference type="Pfam" id="PF15975">
    <property type="entry name" value="Flot"/>
    <property type="match status" value="1"/>
</dbReference>
<gene>
    <name evidence="9" type="ORF">AB8B28_08315</name>
</gene>
<proteinExistence type="inferred from homology"/>
<accession>A0AB39V2W6</accession>
<dbReference type="InterPro" id="IPR031905">
    <property type="entry name" value="Flotillin_C"/>
</dbReference>
<evidence type="ECO:0000256" key="6">
    <source>
        <dbReference type="SAM" id="Phobius"/>
    </source>
</evidence>
<feature type="transmembrane region" description="Helical" evidence="6">
    <location>
        <begin position="6"/>
        <end position="25"/>
    </location>
</feature>
<dbReference type="RefSeq" id="WP_369715212.1">
    <property type="nucleotide sequence ID" value="NZ_CP165647.1"/>
</dbReference>
<dbReference type="GO" id="GO:0072659">
    <property type="term" value="P:protein localization to plasma membrane"/>
    <property type="evidence" value="ECO:0007669"/>
    <property type="project" value="TreeGrafter"/>
</dbReference>
<dbReference type="GO" id="GO:0002020">
    <property type="term" value="F:protease binding"/>
    <property type="evidence" value="ECO:0007669"/>
    <property type="project" value="TreeGrafter"/>
</dbReference>
<dbReference type="EMBL" id="CP165647">
    <property type="protein sequence ID" value="XDU61653.1"/>
    <property type="molecule type" value="Genomic_DNA"/>
</dbReference>
<feature type="domain" description="Band 7" evidence="7">
    <location>
        <begin position="47"/>
        <end position="204"/>
    </location>
</feature>
<comment type="subcellular location">
    <subcellularLocation>
        <location evidence="1">Membrane</location>
    </subcellularLocation>
</comment>
<evidence type="ECO:0000256" key="3">
    <source>
        <dbReference type="ARBA" id="ARBA00023136"/>
    </source>
</evidence>
<feature type="region of interest" description="Disordered" evidence="5">
    <location>
        <begin position="497"/>
        <end position="521"/>
    </location>
</feature>
<dbReference type="KEGG" id="lala:AB8B28_08315"/>
<feature type="coiled-coil region" evidence="4">
    <location>
        <begin position="197"/>
        <end position="234"/>
    </location>
</feature>
<protein>
    <submittedName>
        <fullName evidence="9">Flotillin family protein</fullName>
    </submittedName>
</protein>
<dbReference type="Pfam" id="PF01145">
    <property type="entry name" value="Band_7"/>
    <property type="match status" value="1"/>
</dbReference>
<comment type="similarity">
    <text evidence="2">Belongs to the band 7/mec-2 family. Flotillin subfamily.</text>
</comment>
<evidence type="ECO:0000256" key="5">
    <source>
        <dbReference type="SAM" id="MobiDB-lite"/>
    </source>
</evidence>
<evidence type="ECO:0000259" key="7">
    <source>
        <dbReference type="Pfam" id="PF01145"/>
    </source>
</evidence>
<reference evidence="9" key="1">
    <citation type="submission" date="2024-07" db="EMBL/GenBank/DDBJ databases">
        <authorList>
            <person name="Li X.-J."/>
            <person name="Wang X."/>
        </authorList>
    </citation>
    <scope>NUCLEOTIDE SEQUENCE</scope>
    <source>
        <strain evidence="9">HSP-536</strain>
    </source>
</reference>
<evidence type="ECO:0000256" key="4">
    <source>
        <dbReference type="SAM" id="Coils"/>
    </source>
</evidence>
<evidence type="ECO:0000256" key="2">
    <source>
        <dbReference type="ARBA" id="ARBA00007161"/>
    </source>
</evidence>